<dbReference type="InterPro" id="IPR013221">
    <property type="entry name" value="Mur_ligase_cen"/>
</dbReference>
<evidence type="ECO:0000259" key="10">
    <source>
        <dbReference type="Pfam" id="PF08245"/>
    </source>
</evidence>
<dbReference type="GO" id="GO:0009252">
    <property type="term" value="P:peptidoglycan biosynthetic process"/>
    <property type="evidence" value="ECO:0007669"/>
    <property type="project" value="UniProtKB-UniRule"/>
</dbReference>
<keyword evidence="7 8" id="KW-0573">Peptidoglycan synthesis</keyword>
<dbReference type="EMBL" id="CP045119">
    <property type="protein sequence ID" value="QIN83078.1"/>
    <property type="molecule type" value="Genomic_DNA"/>
</dbReference>
<dbReference type="PANTHER" id="PTHR43692">
    <property type="entry name" value="UDP-N-ACETYLMURAMOYLALANINE--D-GLUTAMATE LIGASE"/>
    <property type="match status" value="1"/>
</dbReference>
<comment type="catalytic activity">
    <reaction evidence="7 8">
        <text>UDP-N-acetyl-alpha-D-muramoyl-L-alanine + D-glutamate + ATP = UDP-N-acetyl-alpha-D-muramoyl-L-alanyl-D-glutamate + ADP + phosphate + H(+)</text>
        <dbReference type="Rhea" id="RHEA:16429"/>
        <dbReference type="ChEBI" id="CHEBI:15378"/>
        <dbReference type="ChEBI" id="CHEBI:29986"/>
        <dbReference type="ChEBI" id="CHEBI:30616"/>
        <dbReference type="ChEBI" id="CHEBI:43474"/>
        <dbReference type="ChEBI" id="CHEBI:83898"/>
        <dbReference type="ChEBI" id="CHEBI:83900"/>
        <dbReference type="ChEBI" id="CHEBI:456216"/>
        <dbReference type="EC" id="6.3.2.9"/>
    </reaction>
</comment>
<dbReference type="Pfam" id="PF21799">
    <property type="entry name" value="MurD-like_N"/>
    <property type="match status" value="1"/>
</dbReference>
<evidence type="ECO:0000256" key="2">
    <source>
        <dbReference type="ARBA" id="ARBA00004752"/>
    </source>
</evidence>
<dbReference type="PANTHER" id="PTHR43692:SF1">
    <property type="entry name" value="UDP-N-ACETYLMURAMOYLALANINE--D-GLUTAMATE LIGASE"/>
    <property type="match status" value="1"/>
</dbReference>
<evidence type="ECO:0000256" key="5">
    <source>
        <dbReference type="ARBA" id="ARBA00022741"/>
    </source>
</evidence>
<dbReference type="SUPFAM" id="SSF51984">
    <property type="entry name" value="MurCD N-terminal domain"/>
    <property type="match status" value="1"/>
</dbReference>
<sequence length="443" mass="45951">MKTLVYGLGESGVAATRALLEAGEDVIAADANDGERLRATLSSLGVEGTLAAGPEVLDGVDRVVVSPGVRPSDPVLGAAEDHGIPTISEVALGLELLGPGVRVAAITGTNGKTTVADMLHRVLEAAAVPHAVAGNSWRALTGCLDEVGSAGLLVLEVSSFQLHYMTEPGFDVAALLNTRPDHMDWHASFDEYRRDKLRVFDGQGREDLALASAGDPVGREAVPGLSGRPLLIGEGDTGILDGALTLRGRPIVRADKLPFAGTHNYENALFAAAAAEWLGVEAEAIRDGILAYRLKPHRLEVVADNDGVVYVDDSKATNPAAVAAALGGLDRTVVLILGGSEKNTDFSEILPQLGKCRAVLCQGEAGPRLADFLEGRGYGDAVERLPDLGSAVSRASDVARAGDVVLLSPGCASFDQFAGYAERGEAFADLARALAGRQGVAGR</sequence>
<evidence type="ECO:0000313" key="11">
    <source>
        <dbReference type="EMBL" id="QIN83078.1"/>
    </source>
</evidence>
<dbReference type="HAMAP" id="MF_00639">
    <property type="entry name" value="MurD"/>
    <property type="match status" value="1"/>
</dbReference>
<evidence type="ECO:0000256" key="1">
    <source>
        <dbReference type="ARBA" id="ARBA00004496"/>
    </source>
</evidence>
<dbReference type="Gene3D" id="3.90.190.20">
    <property type="entry name" value="Mur ligase, C-terminal domain"/>
    <property type="match status" value="1"/>
</dbReference>
<dbReference type="KEGG" id="rub:GBA63_10765"/>
<keyword evidence="7 8" id="KW-0961">Cell wall biogenesis/degradation</keyword>
<keyword evidence="6 7" id="KW-0067">ATP-binding</keyword>
<evidence type="ECO:0000256" key="6">
    <source>
        <dbReference type="ARBA" id="ARBA00022840"/>
    </source>
</evidence>
<dbReference type="GO" id="GO:0071555">
    <property type="term" value="P:cell wall organization"/>
    <property type="evidence" value="ECO:0007669"/>
    <property type="project" value="UniProtKB-KW"/>
</dbReference>
<dbReference type="GO" id="GO:0051301">
    <property type="term" value="P:cell division"/>
    <property type="evidence" value="ECO:0007669"/>
    <property type="project" value="UniProtKB-KW"/>
</dbReference>
<dbReference type="GO" id="GO:0005737">
    <property type="term" value="C:cytoplasm"/>
    <property type="evidence" value="ECO:0007669"/>
    <property type="project" value="UniProtKB-SubCell"/>
</dbReference>
<dbReference type="Pfam" id="PF08245">
    <property type="entry name" value="Mur_ligase_M"/>
    <property type="match status" value="1"/>
</dbReference>
<dbReference type="SUPFAM" id="SSF53244">
    <property type="entry name" value="MurD-like peptide ligases, peptide-binding domain"/>
    <property type="match status" value="1"/>
</dbReference>
<dbReference type="Gene3D" id="3.40.1190.10">
    <property type="entry name" value="Mur-like, catalytic domain"/>
    <property type="match status" value="1"/>
</dbReference>
<evidence type="ECO:0000256" key="4">
    <source>
        <dbReference type="ARBA" id="ARBA00022598"/>
    </source>
</evidence>
<dbReference type="NCBIfam" id="TIGR01087">
    <property type="entry name" value="murD"/>
    <property type="match status" value="1"/>
</dbReference>
<name>A0A6G8Q9H7_9ACTN</name>
<organism evidence="11 12">
    <name type="scientific">Rubrobacter tropicus</name>
    <dbReference type="NCBI Taxonomy" id="2653851"/>
    <lineage>
        <taxon>Bacteria</taxon>
        <taxon>Bacillati</taxon>
        <taxon>Actinomycetota</taxon>
        <taxon>Rubrobacteria</taxon>
        <taxon>Rubrobacterales</taxon>
        <taxon>Rubrobacteraceae</taxon>
        <taxon>Rubrobacter</taxon>
    </lineage>
</organism>
<dbReference type="RefSeq" id="WP_166176023.1">
    <property type="nucleotide sequence ID" value="NZ_CP045119.1"/>
</dbReference>
<accession>A0A6G8Q9H7</accession>
<proteinExistence type="inferred from homology"/>
<keyword evidence="3 7" id="KW-0963">Cytoplasm</keyword>
<comment type="function">
    <text evidence="7 8">Cell wall formation. Catalyzes the addition of glutamate to the nucleotide precursor UDP-N-acetylmuramoyl-L-alanine (UMA).</text>
</comment>
<dbReference type="InterPro" id="IPR036615">
    <property type="entry name" value="Mur_ligase_C_dom_sf"/>
</dbReference>
<dbReference type="EC" id="6.3.2.9" evidence="7 8"/>
<feature type="domain" description="Mur ligase central" evidence="10">
    <location>
        <begin position="106"/>
        <end position="275"/>
    </location>
</feature>
<dbReference type="AlphaFoldDB" id="A0A6G8Q9H7"/>
<keyword evidence="12" id="KW-1185">Reference proteome</keyword>
<dbReference type="InterPro" id="IPR004101">
    <property type="entry name" value="Mur_ligase_C"/>
</dbReference>
<evidence type="ECO:0000313" key="12">
    <source>
        <dbReference type="Proteomes" id="UP000501452"/>
    </source>
</evidence>
<gene>
    <name evidence="7 11" type="primary">murD</name>
    <name evidence="11" type="ORF">GBA63_10765</name>
</gene>
<evidence type="ECO:0000256" key="3">
    <source>
        <dbReference type="ARBA" id="ARBA00022490"/>
    </source>
</evidence>
<keyword evidence="7 8" id="KW-0133">Cell shape</keyword>
<evidence type="ECO:0000256" key="8">
    <source>
        <dbReference type="RuleBase" id="RU003664"/>
    </source>
</evidence>
<comment type="subcellular location">
    <subcellularLocation>
        <location evidence="1 7 8">Cytoplasm</location>
    </subcellularLocation>
</comment>
<evidence type="ECO:0000256" key="7">
    <source>
        <dbReference type="HAMAP-Rule" id="MF_00639"/>
    </source>
</evidence>
<feature type="domain" description="Mur ligase C-terminal" evidence="9">
    <location>
        <begin position="297"/>
        <end position="409"/>
    </location>
</feature>
<dbReference type="GO" id="GO:0005524">
    <property type="term" value="F:ATP binding"/>
    <property type="evidence" value="ECO:0007669"/>
    <property type="project" value="UniProtKB-UniRule"/>
</dbReference>
<feature type="binding site" evidence="7">
    <location>
        <begin position="108"/>
        <end position="114"/>
    </location>
    <ligand>
        <name>ATP</name>
        <dbReference type="ChEBI" id="CHEBI:30616"/>
    </ligand>
</feature>
<comment type="similarity">
    <text evidence="7">Belongs to the MurCDEF family.</text>
</comment>
<dbReference type="Pfam" id="PF02875">
    <property type="entry name" value="Mur_ligase_C"/>
    <property type="match status" value="1"/>
</dbReference>
<dbReference type="Proteomes" id="UP000501452">
    <property type="component" value="Chromosome"/>
</dbReference>
<protein>
    <recommendedName>
        <fullName evidence="7 8">UDP-N-acetylmuramoylalanine--D-glutamate ligase</fullName>
        <ecNumber evidence="7 8">6.3.2.9</ecNumber>
    </recommendedName>
    <alternativeName>
        <fullName evidence="7">D-glutamic acid-adding enzyme</fullName>
    </alternativeName>
    <alternativeName>
        <fullName evidence="7">UDP-N-acetylmuramoyl-L-alanyl-D-glutamate synthetase</fullName>
    </alternativeName>
</protein>
<keyword evidence="7 8" id="KW-0131">Cell cycle</keyword>
<dbReference type="InterPro" id="IPR036565">
    <property type="entry name" value="Mur-like_cat_sf"/>
</dbReference>
<reference evidence="11 12" key="1">
    <citation type="submission" date="2019-10" db="EMBL/GenBank/DDBJ databases">
        <title>Rubrobacter sp nov SCSIO 52090 isolated from a deep-sea sediment in the South China Sea.</title>
        <authorList>
            <person name="Chen R.W."/>
        </authorList>
    </citation>
    <scope>NUCLEOTIDE SEQUENCE [LARGE SCALE GENOMIC DNA]</scope>
    <source>
        <strain evidence="11 12">SCSIO 52909</strain>
    </source>
</reference>
<dbReference type="Gene3D" id="3.40.50.720">
    <property type="entry name" value="NAD(P)-binding Rossmann-like Domain"/>
    <property type="match status" value="1"/>
</dbReference>
<keyword evidence="5 7" id="KW-0547">Nucleotide-binding</keyword>
<dbReference type="GO" id="GO:0008360">
    <property type="term" value="P:regulation of cell shape"/>
    <property type="evidence" value="ECO:0007669"/>
    <property type="project" value="UniProtKB-KW"/>
</dbReference>
<dbReference type="InterPro" id="IPR005762">
    <property type="entry name" value="MurD"/>
</dbReference>
<evidence type="ECO:0000259" key="9">
    <source>
        <dbReference type="Pfam" id="PF02875"/>
    </source>
</evidence>
<keyword evidence="7 8" id="KW-0132">Cell division</keyword>
<dbReference type="SUPFAM" id="SSF53623">
    <property type="entry name" value="MurD-like peptide ligases, catalytic domain"/>
    <property type="match status" value="1"/>
</dbReference>
<comment type="pathway">
    <text evidence="2 7 8">Cell wall biogenesis; peptidoglycan biosynthesis.</text>
</comment>
<keyword evidence="4 7" id="KW-0436">Ligase</keyword>
<dbReference type="GO" id="GO:0008764">
    <property type="term" value="F:UDP-N-acetylmuramoylalanine-D-glutamate ligase activity"/>
    <property type="evidence" value="ECO:0007669"/>
    <property type="project" value="UniProtKB-UniRule"/>
</dbReference>
<dbReference type="UniPathway" id="UPA00219"/>